<dbReference type="InterPro" id="IPR029068">
    <property type="entry name" value="Glyas_Bleomycin-R_OHBP_Dase"/>
</dbReference>
<dbReference type="SUPFAM" id="SSF54593">
    <property type="entry name" value="Glyoxalase/Bleomycin resistance protein/Dihydroxybiphenyl dioxygenase"/>
    <property type="match status" value="1"/>
</dbReference>
<accession>A0A4R5PMK0</accession>
<dbReference type="InterPro" id="IPR037523">
    <property type="entry name" value="VOC_core"/>
</dbReference>
<dbReference type="AlphaFoldDB" id="A0A4R5PMK0"/>
<dbReference type="CDD" id="cd06587">
    <property type="entry name" value="VOC"/>
    <property type="match status" value="1"/>
</dbReference>
<comment type="caution">
    <text evidence="2">The sequence shown here is derived from an EMBL/GenBank/DDBJ whole genome shotgun (WGS) entry which is preliminary data.</text>
</comment>
<dbReference type="Proteomes" id="UP000295131">
    <property type="component" value="Unassembled WGS sequence"/>
</dbReference>
<sequence length="131" mass="15036">MHPSIGQTVVFTYTDDLEMTSRFFREIMELDFVVDQGGCHIYKLSETSFLGVCNLPDRPTEQAGVTITIVSDDVDGWYDFLTAKGVDYVRKPAHSGTFGIYSSMFLSPHGYSVEIQQFNDRDWHLRRLDRV</sequence>
<dbReference type="OrthoDB" id="9806868at2"/>
<evidence type="ECO:0000259" key="1">
    <source>
        <dbReference type="PROSITE" id="PS51819"/>
    </source>
</evidence>
<organism evidence="2 3">
    <name type="scientific">Pseudohoeflea suaedae</name>
    <dbReference type="NCBI Taxonomy" id="877384"/>
    <lineage>
        <taxon>Bacteria</taxon>
        <taxon>Pseudomonadati</taxon>
        <taxon>Pseudomonadota</taxon>
        <taxon>Alphaproteobacteria</taxon>
        <taxon>Hyphomicrobiales</taxon>
        <taxon>Rhizobiaceae</taxon>
        <taxon>Pseudohoeflea</taxon>
    </lineage>
</organism>
<dbReference type="Pfam" id="PF00903">
    <property type="entry name" value="Glyoxalase"/>
    <property type="match status" value="1"/>
</dbReference>
<keyword evidence="3" id="KW-1185">Reference proteome</keyword>
<dbReference type="InterPro" id="IPR004360">
    <property type="entry name" value="Glyas_Fos-R_dOase_dom"/>
</dbReference>
<protein>
    <submittedName>
        <fullName evidence="2">VOC family protein</fullName>
    </submittedName>
</protein>
<name>A0A4R5PMK0_9HYPH</name>
<evidence type="ECO:0000313" key="2">
    <source>
        <dbReference type="EMBL" id="TDH38129.1"/>
    </source>
</evidence>
<proteinExistence type="predicted"/>
<dbReference type="PROSITE" id="PS51819">
    <property type="entry name" value="VOC"/>
    <property type="match status" value="1"/>
</dbReference>
<reference evidence="2 3" key="1">
    <citation type="journal article" date="2013" name="Int. J. Syst. Evol. Microbiol.">
        <title>Hoeflea suaedae sp. nov., an endophytic bacterium isolated from the root of the halophyte Suaeda maritima.</title>
        <authorList>
            <person name="Chung E.J."/>
            <person name="Park J.A."/>
            <person name="Pramanik P."/>
            <person name="Bibi F."/>
            <person name="Jeon C.O."/>
            <person name="Chung Y.R."/>
        </authorList>
    </citation>
    <scope>NUCLEOTIDE SEQUENCE [LARGE SCALE GENOMIC DNA]</scope>
    <source>
        <strain evidence="2 3">YC6898</strain>
    </source>
</reference>
<dbReference type="Gene3D" id="3.10.180.10">
    <property type="entry name" value="2,3-Dihydroxybiphenyl 1,2-Dioxygenase, domain 1"/>
    <property type="match status" value="1"/>
</dbReference>
<gene>
    <name evidence="2" type="ORF">E2A64_03095</name>
</gene>
<feature type="domain" description="VOC" evidence="1">
    <location>
        <begin position="4"/>
        <end position="118"/>
    </location>
</feature>
<dbReference type="EMBL" id="SMSI01000001">
    <property type="protein sequence ID" value="TDH38129.1"/>
    <property type="molecule type" value="Genomic_DNA"/>
</dbReference>
<evidence type="ECO:0000313" key="3">
    <source>
        <dbReference type="Proteomes" id="UP000295131"/>
    </source>
</evidence>
<dbReference type="RefSeq" id="WP_133284230.1">
    <property type="nucleotide sequence ID" value="NZ_SMSI01000001.1"/>
</dbReference>